<dbReference type="OrthoDB" id="5418899at2759"/>
<feature type="non-terminal residue" evidence="3">
    <location>
        <position position="1"/>
    </location>
</feature>
<comment type="subcellular location">
    <subcellularLocation>
        <location evidence="1">Nucleus</location>
    </subcellularLocation>
</comment>
<dbReference type="KEGG" id="pfj:MYCFIDRAFT_97003"/>
<dbReference type="PANTHER" id="PTHR37534:SF9">
    <property type="entry name" value="ZN(II)2CYS6 TRANSCRIPTION FACTOR (EUROFUNG)"/>
    <property type="match status" value="1"/>
</dbReference>
<dbReference type="GO" id="GO:0045944">
    <property type="term" value="P:positive regulation of transcription by RNA polymerase II"/>
    <property type="evidence" value="ECO:0007669"/>
    <property type="project" value="TreeGrafter"/>
</dbReference>
<evidence type="ECO:0000313" key="3">
    <source>
        <dbReference type="EMBL" id="EME87357.1"/>
    </source>
</evidence>
<organism evidence="3 4">
    <name type="scientific">Pseudocercospora fijiensis (strain CIRAD86)</name>
    <name type="common">Black leaf streak disease fungus</name>
    <name type="synonym">Mycosphaerella fijiensis</name>
    <dbReference type="NCBI Taxonomy" id="383855"/>
    <lineage>
        <taxon>Eukaryota</taxon>
        <taxon>Fungi</taxon>
        <taxon>Dikarya</taxon>
        <taxon>Ascomycota</taxon>
        <taxon>Pezizomycotina</taxon>
        <taxon>Dothideomycetes</taxon>
        <taxon>Dothideomycetidae</taxon>
        <taxon>Mycosphaerellales</taxon>
        <taxon>Mycosphaerellaceae</taxon>
        <taxon>Pseudocercospora</taxon>
    </lineage>
</organism>
<keyword evidence="2" id="KW-0539">Nucleus</keyword>
<dbReference type="AlphaFoldDB" id="N1Q8W8"/>
<dbReference type="PANTHER" id="PTHR37534">
    <property type="entry name" value="TRANSCRIPTIONAL ACTIVATOR PROTEIN UGA3"/>
    <property type="match status" value="1"/>
</dbReference>
<keyword evidence="4" id="KW-1185">Reference proteome</keyword>
<evidence type="ECO:0000256" key="2">
    <source>
        <dbReference type="ARBA" id="ARBA00023242"/>
    </source>
</evidence>
<name>N1Q8W8_PSEFD</name>
<dbReference type="Pfam" id="PF11951">
    <property type="entry name" value="Fungal_trans_2"/>
    <property type="match status" value="1"/>
</dbReference>
<dbReference type="Proteomes" id="UP000016932">
    <property type="component" value="Unassembled WGS sequence"/>
</dbReference>
<dbReference type="VEuPathDB" id="FungiDB:MYCFIDRAFT_97003"/>
<sequence length="579" mass="63967">CVKAQRECVPSSGITFRHQQNPSMNGEDTDSLKSFYGYKETFAKSTTWVGVPKDLTFVHTSNPYEDEDADEFGPGPALAHQSFGHAQRDHEYALDQAAYPAYATHGLEALSHLAYLLRDARNHALAWMDLYDSNSFFAARVPVLAVDCPLLLYSCACLSAKSLARVDGRRPIMDGQFWPGPPMDTESWMRKGREYYDIAVSLLRQSLAGASRPRTSSLPATAATLMNVQGAPLPTTDSDELVAATAILCVYEFLDASGPEWSRHLDGAKTLFDIAKDQAQLASRASPGYSVPRVKALSPGRKAVFWNFARQDMLSAFINNTSTRLDTGDLSMWRSAGLQLTLDGYVCPSHPQCSGYVAEQAMGDDMIGNALVWLVMKLVNFIAAGNEVQEDISPLGLDVRQRELLEHWESLEQQLHVWHEGLPDGFRPVAIRRSALECETEYWIPRPMCASTMQWYNFAKIQLLHNKPHLSTATPLTGVLGSSAPGTPGTSLAARHASDASILQQSRAHAKAIIAISNGRSDEGTRIHSVQPMWTAGLVSHEAETWRKAIVDLLRGLERDMGWASEYRVQSLLQLWGLD</sequence>
<dbReference type="EMBL" id="KB446555">
    <property type="protein sequence ID" value="EME87357.1"/>
    <property type="molecule type" value="Genomic_DNA"/>
</dbReference>
<dbReference type="RefSeq" id="XP_007920829.1">
    <property type="nucleotide sequence ID" value="XM_007922638.1"/>
</dbReference>
<dbReference type="eggNOG" id="ENOG502SI37">
    <property type="taxonomic scope" value="Eukaryota"/>
</dbReference>
<proteinExistence type="predicted"/>
<gene>
    <name evidence="3" type="ORF">MYCFIDRAFT_97003</name>
</gene>
<dbReference type="HOGENOM" id="CLU_013869_1_0_1"/>
<feature type="non-terminal residue" evidence="3">
    <location>
        <position position="579"/>
    </location>
</feature>
<dbReference type="GeneID" id="19342927"/>
<accession>N1Q8W8</accession>
<dbReference type="InterPro" id="IPR021858">
    <property type="entry name" value="Fun_TF"/>
</dbReference>
<protein>
    <recommendedName>
        <fullName evidence="5">Transcription factor domain-containing protein</fullName>
    </recommendedName>
</protein>
<evidence type="ECO:0000313" key="4">
    <source>
        <dbReference type="Proteomes" id="UP000016932"/>
    </source>
</evidence>
<dbReference type="GO" id="GO:0000976">
    <property type="term" value="F:transcription cis-regulatory region binding"/>
    <property type="evidence" value="ECO:0007669"/>
    <property type="project" value="TreeGrafter"/>
</dbReference>
<dbReference type="GO" id="GO:0005634">
    <property type="term" value="C:nucleus"/>
    <property type="evidence" value="ECO:0007669"/>
    <property type="project" value="UniProtKB-SubCell"/>
</dbReference>
<evidence type="ECO:0000256" key="1">
    <source>
        <dbReference type="ARBA" id="ARBA00004123"/>
    </source>
</evidence>
<evidence type="ECO:0008006" key="5">
    <source>
        <dbReference type="Google" id="ProtNLM"/>
    </source>
</evidence>
<dbReference type="GO" id="GO:0003700">
    <property type="term" value="F:DNA-binding transcription factor activity"/>
    <property type="evidence" value="ECO:0007669"/>
    <property type="project" value="TreeGrafter"/>
</dbReference>
<reference evidence="3 4" key="1">
    <citation type="journal article" date="2012" name="PLoS Pathog.">
        <title>Diverse lifestyles and strategies of plant pathogenesis encoded in the genomes of eighteen Dothideomycetes fungi.</title>
        <authorList>
            <person name="Ohm R.A."/>
            <person name="Feau N."/>
            <person name="Henrissat B."/>
            <person name="Schoch C.L."/>
            <person name="Horwitz B.A."/>
            <person name="Barry K.W."/>
            <person name="Condon B.J."/>
            <person name="Copeland A.C."/>
            <person name="Dhillon B."/>
            <person name="Glaser F."/>
            <person name="Hesse C.N."/>
            <person name="Kosti I."/>
            <person name="LaButti K."/>
            <person name="Lindquist E.A."/>
            <person name="Lucas S."/>
            <person name="Salamov A.A."/>
            <person name="Bradshaw R.E."/>
            <person name="Ciuffetti L."/>
            <person name="Hamelin R.C."/>
            <person name="Kema G.H.J."/>
            <person name="Lawrence C."/>
            <person name="Scott J.A."/>
            <person name="Spatafora J.W."/>
            <person name="Turgeon B.G."/>
            <person name="de Wit P.J.G.M."/>
            <person name="Zhong S."/>
            <person name="Goodwin S.B."/>
            <person name="Grigoriev I.V."/>
        </authorList>
    </citation>
    <scope>NUCLEOTIDE SEQUENCE [LARGE SCALE GENOMIC DNA]</scope>
    <source>
        <strain evidence="3 4">CIRAD86</strain>
    </source>
</reference>